<feature type="region of interest" description="Disordered" evidence="1">
    <location>
        <begin position="1"/>
        <end position="34"/>
    </location>
</feature>
<accession>A0ABQ6QI62</accession>
<evidence type="ECO:0008006" key="4">
    <source>
        <dbReference type="Google" id="ProtNLM"/>
    </source>
</evidence>
<comment type="caution">
    <text evidence="2">The sequence shown here is derived from an EMBL/GenBank/DDBJ whole genome shotgun (WGS) entry which is preliminary data.</text>
</comment>
<dbReference type="SUPFAM" id="SSF69318">
    <property type="entry name" value="Integrin alpha N-terminal domain"/>
    <property type="match status" value="1"/>
</dbReference>
<dbReference type="InterPro" id="IPR028994">
    <property type="entry name" value="Integrin_alpha_N"/>
</dbReference>
<gene>
    <name evidence="2" type="ORF">ASNO1_00340</name>
</gene>
<evidence type="ECO:0000313" key="3">
    <source>
        <dbReference type="Proteomes" id="UP001342631"/>
    </source>
</evidence>
<sequence>MAGDIPLHEQVLVGEQPYESPEAPPGEREGPPPTAVHHYGKRVHIIGSTRPRALQLPTPANVYPDASAVPRELAGKLDRVESLGLAALRLRQSSAYQEAKKQRPRQGQTWNVPGSCTEVAPIDRMGSAKEAALKAGVPWSAFMAGSVSVGLVIVSGPTPELQFSNDELIKVVAEVQNGLSWFPTVGPSAGLSFTYDIQHVRIPTPADPNAADPEVTWRDPAMASLGYAASFNGVIQYIEALRGRFGTRWTYCGFFTKYPLWRYAYASLGGPRVVMQYANDGWGPDNIDRSFAHETAHIFWAPDEYGLSGCGCGGVWGRYGAPNGNCENCAPAGGGVACLMKANSFELCGYTPLQLGFPAPWALMQTDADLSLGNLTGTGRSQVLLRSRAPGEPRAATLRQVTGGAGLEVGWSAFHSLAGGEWPMQTSDVWLDLGDLAGNGRSVSLVQRRSGQPALALVKYAEGIGGPLVSWQVQGEIPGGWRMNTNDAYLALGDIDGDGKTEVLVRSQYSGDRFMGLLRYDPATQGLRAVWIVDNTVPGAPTNDGWRMNVSDAYVAAGNLEGSGGTGLLVRSQYTGDRYLGLIRYDPATLGLRAVWIVKNLIPGGWRMNTSDVYLFAGDLDGDGKAELIVRSLYAGDRYVGVLRYDPATLGIKADGILQNTLPGGWTMSQRDAYLHAGDLDANGRTELFVHTVDTANRHVCLVRYDPNTRRLRAAWIAQDTLPGGAAGWRLNANDAYLLAGDVDNNGQSELIVRSQYPGDRYLGVLRYDAGSGGLGATWITQNVIPGSLEAAAGQLARGAGLHVPPEAVATETQPRPHA</sequence>
<name>A0ABQ6QI62_9BACT</name>
<organism evidence="2 3">
    <name type="scientific">Corallococcus caeni</name>
    <dbReference type="NCBI Taxonomy" id="3082388"/>
    <lineage>
        <taxon>Bacteria</taxon>
        <taxon>Pseudomonadati</taxon>
        <taxon>Myxococcota</taxon>
        <taxon>Myxococcia</taxon>
        <taxon>Myxococcales</taxon>
        <taxon>Cystobacterineae</taxon>
        <taxon>Myxococcaceae</taxon>
        <taxon>Corallococcus</taxon>
    </lineage>
</organism>
<protein>
    <recommendedName>
        <fullName evidence="4">VCBS repeat-containing protein</fullName>
    </recommendedName>
</protein>
<dbReference type="RefSeq" id="WP_338273519.1">
    <property type="nucleotide sequence ID" value="NZ_BTTX01000001.1"/>
</dbReference>
<proteinExistence type="predicted"/>
<evidence type="ECO:0000256" key="1">
    <source>
        <dbReference type="SAM" id="MobiDB-lite"/>
    </source>
</evidence>
<keyword evidence="3" id="KW-1185">Reference proteome</keyword>
<dbReference type="EMBL" id="BTTX01000001">
    <property type="protein sequence ID" value="GMU03782.1"/>
    <property type="molecule type" value="Genomic_DNA"/>
</dbReference>
<dbReference type="Proteomes" id="UP001342631">
    <property type="component" value="Unassembled WGS sequence"/>
</dbReference>
<reference evidence="2 3" key="1">
    <citation type="journal article" date="2024" name="Arch. Microbiol.">
        <title>Corallococcus caeni sp. nov., a novel myxobacterium isolated from activated sludge.</title>
        <authorList>
            <person name="Tomita S."/>
            <person name="Nakai R."/>
            <person name="Kuroda K."/>
            <person name="Kurashita H."/>
            <person name="Hatamoto M."/>
            <person name="Yamaguchi T."/>
            <person name="Narihiro T."/>
        </authorList>
    </citation>
    <scope>NUCLEOTIDE SEQUENCE [LARGE SCALE GENOMIC DNA]</scope>
    <source>
        <strain evidence="2 3">NO1</strain>
    </source>
</reference>
<dbReference type="Gene3D" id="2.130.10.130">
    <property type="entry name" value="Integrin alpha, N-terminal"/>
    <property type="match status" value="1"/>
</dbReference>
<evidence type="ECO:0000313" key="2">
    <source>
        <dbReference type="EMBL" id="GMU03782.1"/>
    </source>
</evidence>